<dbReference type="EMBL" id="JASJOS010000006">
    <property type="protein sequence ID" value="MDJ1481995.1"/>
    <property type="molecule type" value="Genomic_DNA"/>
</dbReference>
<sequence length="463" mass="52960">MKIIFFMLMLTFSIYPAIAQHEHHNMEGMKHDSTSNSQKDSAYTEHMHHEDMPVMTHSFSRNLPMNRNGSGTSWLPDATPLYAYMKHSHKWSYMVHGSIFLRQNWQNLNNDYRRGGKKFDAPNWFMGMAQREIGKRGLLSLHLMMSLDALTLGNDGYPLLFQSGESYQGKPLIDRQHPHDLFSEVSVGYTHMINKDMDVFGYIGYPGEPAIGPTAFMHRISAFNNPDAPLSHHWQDATHIVFGVATVGFRYKMFKVEGSSFTGREPDEHRYDFDKPRFDSYSYRISLNPTANFALQFSQGWIKSPEQLHPSEDIKRTTTSVIHSKMLNSNSHWTSSLVWGLNDAGGHHKEHSVLAESNLQLNRFATYGRYEFVQKSSEELGLDVDSGDPILADQRFNVHAITLGVSYTVYTFLHTNVNAGLQGSLYMPEKTLESIYGKTPLSAQVYIRLTPSLLRMNKHSMHH</sequence>
<organism evidence="2 3">
    <name type="scientific">Xanthocytophaga flava</name>
    <dbReference type="NCBI Taxonomy" id="3048013"/>
    <lineage>
        <taxon>Bacteria</taxon>
        <taxon>Pseudomonadati</taxon>
        <taxon>Bacteroidota</taxon>
        <taxon>Cytophagia</taxon>
        <taxon>Cytophagales</taxon>
        <taxon>Rhodocytophagaceae</taxon>
        <taxon>Xanthocytophaga</taxon>
    </lineage>
</organism>
<feature type="chain" id="PRO_5042150587" description="Alginate export domain-containing protein" evidence="1">
    <location>
        <begin position="20"/>
        <end position="463"/>
    </location>
</feature>
<keyword evidence="1" id="KW-0732">Signal</keyword>
<dbReference type="Proteomes" id="UP001241110">
    <property type="component" value="Unassembled WGS sequence"/>
</dbReference>
<dbReference type="AlphaFoldDB" id="A0AAE3QMY7"/>
<evidence type="ECO:0000313" key="3">
    <source>
        <dbReference type="Proteomes" id="UP001241110"/>
    </source>
</evidence>
<accession>A0AAE3QMY7</accession>
<evidence type="ECO:0000256" key="1">
    <source>
        <dbReference type="SAM" id="SignalP"/>
    </source>
</evidence>
<feature type="signal peptide" evidence="1">
    <location>
        <begin position="1"/>
        <end position="19"/>
    </location>
</feature>
<dbReference type="RefSeq" id="WP_313980534.1">
    <property type="nucleotide sequence ID" value="NZ_JASJOS010000006.1"/>
</dbReference>
<gene>
    <name evidence="2" type="ORF">QNI16_15950</name>
</gene>
<proteinExistence type="predicted"/>
<name>A0AAE3QMY7_9BACT</name>
<evidence type="ECO:0008006" key="4">
    <source>
        <dbReference type="Google" id="ProtNLM"/>
    </source>
</evidence>
<protein>
    <recommendedName>
        <fullName evidence="4">Alginate export domain-containing protein</fullName>
    </recommendedName>
</protein>
<evidence type="ECO:0000313" key="2">
    <source>
        <dbReference type="EMBL" id="MDJ1481995.1"/>
    </source>
</evidence>
<reference evidence="2" key="1">
    <citation type="submission" date="2023-05" db="EMBL/GenBank/DDBJ databases">
        <authorList>
            <person name="Zhang X."/>
        </authorList>
    </citation>
    <scope>NUCLEOTIDE SEQUENCE</scope>
    <source>
        <strain evidence="2">YF14B1</strain>
    </source>
</reference>
<comment type="caution">
    <text evidence="2">The sequence shown here is derived from an EMBL/GenBank/DDBJ whole genome shotgun (WGS) entry which is preliminary data.</text>
</comment>